<dbReference type="GO" id="GO:0005886">
    <property type="term" value="C:plasma membrane"/>
    <property type="evidence" value="ECO:0007669"/>
    <property type="project" value="TreeGrafter"/>
</dbReference>
<feature type="compositionally biased region" description="Low complexity" evidence="1">
    <location>
        <begin position="34"/>
        <end position="46"/>
    </location>
</feature>
<dbReference type="GO" id="GO:0030674">
    <property type="term" value="F:protein-macromolecule adaptor activity"/>
    <property type="evidence" value="ECO:0007669"/>
    <property type="project" value="TreeGrafter"/>
</dbReference>
<dbReference type="GO" id="GO:0070086">
    <property type="term" value="P:ubiquitin-dependent endocytosis"/>
    <property type="evidence" value="ECO:0007669"/>
    <property type="project" value="TreeGrafter"/>
</dbReference>
<proteinExistence type="predicted"/>
<feature type="domain" description="LDB19 N-terminal" evidence="2">
    <location>
        <begin position="151"/>
        <end position="335"/>
    </location>
</feature>
<dbReference type="AlphaFoldDB" id="A0AA39L8T7"/>
<accession>A0AA39L8T7</accession>
<dbReference type="Proteomes" id="UP001175261">
    <property type="component" value="Unassembled WGS sequence"/>
</dbReference>
<feature type="region of interest" description="Disordered" evidence="1">
    <location>
        <begin position="461"/>
        <end position="521"/>
    </location>
</feature>
<evidence type="ECO:0000313" key="3">
    <source>
        <dbReference type="EMBL" id="KAK0388338.1"/>
    </source>
</evidence>
<comment type="caution">
    <text evidence="3">The sequence shown here is derived from an EMBL/GenBank/DDBJ whole genome shotgun (WGS) entry which is preliminary data.</text>
</comment>
<feature type="region of interest" description="Disordered" evidence="1">
    <location>
        <begin position="16"/>
        <end position="62"/>
    </location>
</feature>
<dbReference type="GO" id="GO:0005829">
    <property type="term" value="C:cytosol"/>
    <property type="evidence" value="ECO:0007669"/>
    <property type="project" value="TreeGrafter"/>
</dbReference>
<dbReference type="PANTHER" id="PTHR11188:SF76">
    <property type="entry name" value="PROTEIN LDB19"/>
    <property type="match status" value="1"/>
</dbReference>
<organism evidence="3 4">
    <name type="scientific">Sarocladium strictum</name>
    <name type="common">Black bundle disease fungus</name>
    <name type="synonym">Acremonium strictum</name>
    <dbReference type="NCBI Taxonomy" id="5046"/>
    <lineage>
        <taxon>Eukaryota</taxon>
        <taxon>Fungi</taxon>
        <taxon>Dikarya</taxon>
        <taxon>Ascomycota</taxon>
        <taxon>Pezizomycotina</taxon>
        <taxon>Sordariomycetes</taxon>
        <taxon>Hypocreomycetidae</taxon>
        <taxon>Hypocreales</taxon>
        <taxon>Sarocladiaceae</taxon>
        <taxon>Sarocladium</taxon>
    </lineage>
</organism>
<evidence type="ECO:0000259" key="2">
    <source>
        <dbReference type="Pfam" id="PF13002"/>
    </source>
</evidence>
<gene>
    <name evidence="3" type="ORF">NLU13_4583</name>
</gene>
<sequence>MPHRVVDFLRTSSGSLVQTKKKKSLPHSARTLTSSSGHSSSSLSGSDSEDGNHPHHSSHHNHAVHDLTGAIMKKRLSLPFGRSHHRDSSSAASGLVSIDWLIESPPIVFHGTAADSTGALVSGQMILQVRDETGTGAPVEIESFSAALHIHVTHKRPAHNACPECQHQRTLLKEWAFITSPMRLTPGRHQYPFSILLDGHLPASVETAIHTVSYDFKAETRLSAPAGAVASPHHPASKPPVIVFERQLTVRRALPEPDHPHHSIRIFPPTNIKAGAYYSSVIRPTSCNSVSIRLDGLSSLNEKTHMIDLWKLKKVTWKLEQTVRTVAPACEKHVHLANQGDGRVEDGEGRPGVERHETRILGEKMLHSGWTSDFTNGKDGSVDMDFKYTLNNLKPKDWQGRAACDSRSRDGTTVSHALLIELVVSKEYAPEGKPHLSAPTGTGRILRMHYNVSITDHPGLGISWDEEQPPIYEDVPPSPPSYPVAELPIDYEDLTPLNYHDMETLDAQSGHGGDSRRGSSG</sequence>
<dbReference type="InterPro" id="IPR024391">
    <property type="entry name" value="LDB19_N"/>
</dbReference>
<evidence type="ECO:0000313" key="4">
    <source>
        <dbReference type="Proteomes" id="UP001175261"/>
    </source>
</evidence>
<dbReference type="Pfam" id="PF13002">
    <property type="entry name" value="LDB19"/>
    <property type="match status" value="1"/>
</dbReference>
<dbReference type="EMBL" id="JAPDFR010000003">
    <property type="protein sequence ID" value="KAK0388338.1"/>
    <property type="molecule type" value="Genomic_DNA"/>
</dbReference>
<dbReference type="Gene3D" id="2.60.40.640">
    <property type="match status" value="1"/>
</dbReference>
<dbReference type="InterPro" id="IPR014752">
    <property type="entry name" value="Arrestin-like_C"/>
</dbReference>
<protein>
    <recommendedName>
        <fullName evidence="2">LDB19 N-terminal domain-containing protein</fullName>
    </recommendedName>
</protein>
<dbReference type="GO" id="GO:0031625">
    <property type="term" value="F:ubiquitin protein ligase binding"/>
    <property type="evidence" value="ECO:0007669"/>
    <property type="project" value="TreeGrafter"/>
</dbReference>
<name>A0AA39L8T7_SARSR</name>
<dbReference type="InterPro" id="IPR050357">
    <property type="entry name" value="Arrestin_domain-protein"/>
</dbReference>
<dbReference type="PANTHER" id="PTHR11188">
    <property type="entry name" value="ARRESTIN DOMAIN CONTAINING PROTEIN"/>
    <property type="match status" value="1"/>
</dbReference>
<evidence type="ECO:0000256" key="1">
    <source>
        <dbReference type="SAM" id="MobiDB-lite"/>
    </source>
</evidence>
<keyword evidence="4" id="KW-1185">Reference proteome</keyword>
<reference evidence="3" key="1">
    <citation type="submission" date="2022-10" db="EMBL/GenBank/DDBJ databases">
        <title>Determination and structural analysis of whole genome sequence of Sarocladium strictum F4-1.</title>
        <authorList>
            <person name="Hu L."/>
            <person name="Jiang Y."/>
        </authorList>
    </citation>
    <scope>NUCLEOTIDE SEQUENCE</scope>
    <source>
        <strain evidence="3">F4-1</strain>
    </source>
</reference>